<dbReference type="GO" id="GO:0016020">
    <property type="term" value="C:membrane"/>
    <property type="evidence" value="ECO:0007669"/>
    <property type="project" value="UniProtKB-SubCell"/>
</dbReference>
<dbReference type="InterPro" id="IPR050173">
    <property type="entry name" value="ABC_transporter_C-like"/>
</dbReference>
<dbReference type="InterPro" id="IPR003439">
    <property type="entry name" value="ABC_transporter-like_ATP-bd"/>
</dbReference>
<dbReference type="Pfam" id="PF00005">
    <property type="entry name" value="ABC_tran"/>
    <property type="match status" value="1"/>
</dbReference>
<evidence type="ECO:0000256" key="3">
    <source>
        <dbReference type="ARBA" id="ARBA00022692"/>
    </source>
</evidence>
<keyword evidence="5" id="KW-0067">ATP-binding</keyword>
<protein>
    <recommendedName>
        <fullName evidence="8">ABC transporter domain-containing protein</fullName>
    </recommendedName>
</protein>
<evidence type="ECO:0000256" key="7">
    <source>
        <dbReference type="ARBA" id="ARBA00023136"/>
    </source>
</evidence>
<dbReference type="PANTHER" id="PTHR24223:SF415">
    <property type="entry name" value="FI20190P1"/>
    <property type="match status" value="1"/>
</dbReference>
<keyword evidence="4" id="KW-0547">Nucleotide-binding</keyword>
<dbReference type="EMBL" id="JANEYG010000040">
    <property type="protein sequence ID" value="KAJ8916752.1"/>
    <property type="molecule type" value="Genomic_DNA"/>
</dbReference>
<name>A0AAV8VRX7_9CUCU</name>
<organism evidence="9 10">
    <name type="scientific">Exocentrus adspersus</name>
    <dbReference type="NCBI Taxonomy" id="1586481"/>
    <lineage>
        <taxon>Eukaryota</taxon>
        <taxon>Metazoa</taxon>
        <taxon>Ecdysozoa</taxon>
        <taxon>Arthropoda</taxon>
        <taxon>Hexapoda</taxon>
        <taxon>Insecta</taxon>
        <taxon>Pterygota</taxon>
        <taxon>Neoptera</taxon>
        <taxon>Endopterygota</taxon>
        <taxon>Coleoptera</taxon>
        <taxon>Polyphaga</taxon>
        <taxon>Cucujiformia</taxon>
        <taxon>Chrysomeloidea</taxon>
        <taxon>Cerambycidae</taxon>
        <taxon>Lamiinae</taxon>
        <taxon>Acanthocinini</taxon>
        <taxon>Exocentrus</taxon>
    </lineage>
</organism>
<gene>
    <name evidence="9" type="ORF">NQ315_013957</name>
</gene>
<keyword evidence="6" id="KW-1133">Transmembrane helix</keyword>
<dbReference type="GO" id="GO:0016887">
    <property type="term" value="F:ATP hydrolysis activity"/>
    <property type="evidence" value="ECO:0007669"/>
    <property type="project" value="InterPro"/>
</dbReference>
<comment type="caution">
    <text evidence="9">The sequence shown here is derived from an EMBL/GenBank/DDBJ whole genome shotgun (WGS) entry which is preliminary data.</text>
</comment>
<dbReference type="CDD" id="cd03244">
    <property type="entry name" value="ABCC_MRP_domain2"/>
    <property type="match status" value="1"/>
</dbReference>
<dbReference type="InterPro" id="IPR027417">
    <property type="entry name" value="P-loop_NTPase"/>
</dbReference>
<evidence type="ECO:0000259" key="8">
    <source>
        <dbReference type="PROSITE" id="PS50893"/>
    </source>
</evidence>
<dbReference type="PANTHER" id="PTHR24223">
    <property type="entry name" value="ATP-BINDING CASSETTE SUB-FAMILY C"/>
    <property type="match status" value="1"/>
</dbReference>
<accession>A0AAV8VRX7</accession>
<dbReference type="GO" id="GO:0005524">
    <property type="term" value="F:ATP binding"/>
    <property type="evidence" value="ECO:0007669"/>
    <property type="project" value="UniProtKB-KW"/>
</dbReference>
<evidence type="ECO:0000256" key="2">
    <source>
        <dbReference type="ARBA" id="ARBA00022448"/>
    </source>
</evidence>
<dbReference type="PROSITE" id="PS00211">
    <property type="entry name" value="ABC_TRANSPORTER_1"/>
    <property type="match status" value="1"/>
</dbReference>
<dbReference type="Gene3D" id="3.40.50.300">
    <property type="entry name" value="P-loop containing nucleotide triphosphate hydrolases"/>
    <property type="match status" value="1"/>
</dbReference>
<evidence type="ECO:0000256" key="1">
    <source>
        <dbReference type="ARBA" id="ARBA00004141"/>
    </source>
</evidence>
<comment type="subcellular location">
    <subcellularLocation>
        <location evidence="1">Membrane</location>
        <topology evidence="1">Multi-pass membrane protein</topology>
    </subcellularLocation>
</comment>
<dbReference type="SMART" id="SM00382">
    <property type="entry name" value="AAA"/>
    <property type="match status" value="1"/>
</dbReference>
<dbReference type="FunFam" id="3.40.50.300:FF:000163">
    <property type="entry name" value="Multidrug resistance-associated protein member 4"/>
    <property type="match status" value="1"/>
</dbReference>
<dbReference type="GO" id="GO:0042626">
    <property type="term" value="F:ATPase-coupled transmembrane transporter activity"/>
    <property type="evidence" value="ECO:0007669"/>
    <property type="project" value="TreeGrafter"/>
</dbReference>
<evidence type="ECO:0000256" key="6">
    <source>
        <dbReference type="ARBA" id="ARBA00022989"/>
    </source>
</evidence>
<keyword evidence="2" id="KW-0813">Transport</keyword>
<evidence type="ECO:0000256" key="5">
    <source>
        <dbReference type="ARBA" id="ARBA00022840"/>
    </source>
</evidence>
<dbReference type="InterPro" id="IPR003593">
    <property type="entry name" value="AAA+_ATPase"/>
</dbReference>
<evidence type="ECO:0000256" key="4">
    <source>
        <dbReference type="ARBA" id="ARBA00022741"/>
    </source>
</evidence>
<keyword evidence="3" id="KW-0812">Transmembrane</keyword>
<dbReference type="AlphaFoldDB" id="A0AAV8VRX7"/>
<proteinExistence type="predicted"/>
<dbReference type="Proteomes" id="UP001159042">
    <property type="component" value="Unassembled WGS sequence"/>
</dbReference>
<sequence>MISNQLLLILENTLSGNVGLVISQSLILTGMLQYGVRQTAEVSSNMTSVERVLQYTKLEKEGPFESLPTKKPDGNWPHSGKIEFKSVYLKYAPEEPPVLKNLNMLIKSAEKVGIVGRTGAGKSSLISSLFRLSDIEGNIIIDNIDTSAIGLYDLRSNISIIPQEPILFSSTIRYNLDPFEKVSDEVLWQALENVELKEAIDNLNQQVSEGGSNFSAGQRQLICLARAIVRNNKILVMDEATANVDPHTDSLIQKTIRENFKECTVITIAHRLNTVMDSDRVLVMDAGQIIEFDHPHQLLENPNGFFTAMVKQTGASMETTLRKLAEKDYEKKQL</sequence>
<evidence type="ECO:0000313" key="9">
    <source>
        <dbReference type="EMBL" id="KAJ8916752.1"/>
    </source>
</evidence>
<keyword evidence="7" id="KW-0472">Membrane</keyword>
<dbReference type="InterPro" id="IPR017871">
    <property type="entry name" value="ABC_transporter-like_CS"/>
</dbReference>
<dbReference type="SUPFAM" id="SSF52540">
    <property type="entry name" value="P-loop containing nucleoside triphosphate hydrolases"/>
    <property type="match status" value="1"/>
</dbReference>
<feature type="domain" description="ABC transporter" evidence="8">
    <location>
        <begin position="82"/>
        <end position="311"/>
    </location>
</feature>
<keyword evidence="10" id="KW-1185">Reference proteome</keyword>
<dbReference type="PROSITE" id="PS50893">
    <property type="entry name" value="ABC_TRANSPORTER_2"/>
    <property type="match status" value="1"/>
</dbReference>
<evidence type="ECO:0000313" key="10">
    <source>
        <dbReference type="Proteomes" id="UP001159042"/>
    </source>
</evidence>
<reference evidence="9 10" key="1">
    <citation type="journal article" date="2023" name="Insect Mol. Biol.">
        <title>Genome sequencing provides insights into the evolution of gene families encoding plant cell wall-degrading enzymes in longhorned beetles.</title>
        <authorList>
            <person name="Shin N.R."/>
            <person name="Okamura Y."/>
            <person name="Kirsch R."/>
            <person name="Pauchet Y."/>
        </authorList>
    </citation>
    <scope>NUCLEOTIDE SEQUENCE [LARGE SCALE GENOMIC DNA]</scope>
    <source>
        <strain evidence="9">EAD_L_NR</strain>
    </source>
</reference>